<dbReference type="Pfam" id="PF00005">
    <property type="entry name" value="ABC_tran"/>
    <property type="match status" value="1"/>
</dbReference>
<dbReference type="EMBL" id="QZCH01000013">
    <property type="protein sequence ID" value="RJG47491.1"/>
    <property type="molecule type" value="Genomic_DNA"/>
</dbReference>
<evidence type="ECO:0000256" key="6">
    <source>
        <dbReference type="ARBA" id="ARBA00037066"/>
    </source>
</evidence>
<dbReference type="AlphaFoldDB" id="A0A418YEB1"/>
<evidence type="ECO:0000256" key="1">
    <source>
        <dbReference type="ARBA" id="ARBA00005417"/>
    </source>
</evidence>
<gene>
    <name evidence="8" type="ORF">D1Z90_11315</name>
</gene>
<dbReference type="FunFam" id="3.40.50.300:FF:000134">
    <property type="entry name" value="Iron-enterobactin ABC transporter ATP-binding protein"/>
    <property type="match status" value="1"/>
</dbReference>
<evidence type="ECO:0000313" key="9">
    <source>
        <dbReference type="Proteomes" id="UP000283255"/>
    </source>
</evidence>
<organism evidence="8 9">
    <name type="scientific">Motilimonas pumila</name>
    <dbReference type="NCBI Taxonomy" id="2303987"/>
    <lineage>
        <taxon>Bacteria</taxon>
        <taxon>Pseudomonadati</taxon>
        <taxon>Pseudomonadota</taxon>
        <taxon>Gammaproteobacteria</taxon>
        <taxon>Alteromonadales</taxon>
        <taxon>Alteromonadales genera incertae sedis</taxon>
        <taxon>Motilimonas</taxon>
    </lineage>
</organism>
<dbReference type="SMART" id="SM00382">
    <property type="entry name" value="AAA"/>
    <property type="match status" value="1"/>
</dbReference>
<dbReference type="InterPro" id="IPR003593">
    <property type="entry name" value="AAA+_ATPase"/>
</dbReference>
<dbReference type="CDD" id="cd03214">
    <property type="entry name" value="ABC_Iron-Siderophores_B12_Hemin"/>
    <property type="match status" value="1"/>
</dbReference>
<dbReference type="SUPFAM" id="SSF52540">
    <property type="entry name" value="P-loop containing nucleoside triphosphate hydrolases"/>
    <property type="match status" value="1"/>
</dbReference>
<evidence type="ECO:0000313" key="8">
    <source>
        <dbReference type="EMBL" id="RJG47491.1"/>
    </source>
</evidence>
<evidence type="ECO:0000256" key="2">
    <source>
        <dbReference type="ARBA" id="ARBA00022448"/>
    </source>
</evidence>
<dbReference type="NCBIfam" id="NF010068">
    <property type="entry name" value="PRK13548.1"/>
    <property type="match status" value="1"/>
</dbReference>
<feature type="domain" description="ABC transporter" evidence="7">
    <location>
        <begin position="33"/>
        <end position="271"/>
    </location>
</feature>
<proteinExistence type="inferred from homology"/>
<evidence type="ECO:0000256" key="4">
    <source>
        <dbReference type="ARBA" id="ARBA00022840"/>
    </source>
</evidence>
<reference evidence="8 9" key="1">
    <citation type="submission" date="2018-09" db="EMBL/GenBank/DDBJ databases">
        <authorList>
            <person name="Wang F."/>
        </authorList>
    </citation>
    <scope>NUCLEOTIDE SEQUENCE [LARGE SCALE GENOMIC DNA]</scope>
    <source>
        <strain evidence="8 9">PLHSC7-2</strain>
    </source>
</reference>
<name>A0A418YEB1_9GAMM</name>
<dbReference type="PANTHER" id="PTHR42794">
    <property type="entry name" value="HEMIN IMPORT ATP-BINDING PROTEIN HMUV"/>
    <property type="match status" value="1"/>
</dbReference>
<keyword evidence="9" id="KW-1185">Reference proteome</keyword>
<evidence type="ECO:0000259" key="7">
    <source>
        <dbReference type="PROSITE" id="PS50893"/>
    </source>
</evidence>
<keyword evidence="3" id="KW-0547">Nucleotide-binding</keyword>
<keyword evidence="4 8" id="KW-0067">ATP-binding</keyword>
<dbReference type="GO" id="GO:0005524">
    <property type="term" value="F:ATP binding"/>
    <property type="evidence" value="ECO:0007669"/>
    <property type="project" value="UniProtKB-KW"/>
</dbReference>
<dbReference type="GO" id="GO:0016887">
    <property type="term" value="F:ATP hydrolysis activity"/>
    <property type="evidence" value="ECO:0007669"/>
    <property type="project" value="InterPro"/>
</dbReference>
<accession>A0A418YEB1</accession>
<dbReference type="RefSeq" id="WP_119910871.1">
    <property type="nucleotide sequence ID" value="NZ_QZCH01000013.1"/>
</dbReference>
<comment type="similarity">
    <text evidence="1">Belongs to the ABC transporter superfamily.</text>
</comment>
<reference evidence="8 9" key="2">
    <citation type="submission" date="2019-01" db="EMBL/GenBank/DDBJ databases">
        <title>Motilimonas pumilus sp. nov., isolated from the gut of sea cucumber (Apostichopus japonicus).</title>
        <authorList>
            <person name="Wang F.-Q."/>
            <person name="Ren L.-H."/>
            <person name="Lin Y.-W."/>
            <person name="Sun G.-H."/>
            <person name="Du Z.-J."/>
            <person name="Zhao J.-X."/>
            <person name="Liu X.-J."/>
            <person name="Liu L.-J."/>
        </authorList>
    </citation>
    <scope>NUCLEOTIDE SEQUENCE [LARGE SCALE GENOMIC DNA]</scope>
    <source>
        <strain evidence="8 9">PLHSC7-2</strain>
    </source>
</reference>
<evidence type="ECO:0000256" key="5">
    <source>
        <dbReference type="ARBA" id="ARBA00022967"/>
    </source>
</evidence>
<sequence>MLQSWYQKWLGKTPATHNDNLITNINSTSELALEVRNLSFSIAEKDLVQQANLTVKQGQFTALLGPNGAGKSSLLKLICGDLTSAQSSQKVKIFGHSRQQWPARELAQHLAVLPQHSQLSFAFSVTEVVSLGALSLALPQNALLQLVHQSMQQTGVAHLAERAYPTLSGGEKQRVHLARVLTQLAHAGRQGLLLLDEPTSALDLAQQHKVLRLCRKLAQQGVAIVVVLHDLNLAAQYSDQIVLMNNGKIVASGTPTEVMTADTVSATYGWPVKVVPHPELSHPVVMS</sequence>
<comment type="function">
    <text evidence="6">Part of the ABC transporter complex HmuTUV involved in hemin import. Responsible for energy coupling to the transport system.</text>
</comment>
<dbReference type="Proteomes" id="UP000283255">
    <property type="component" value="Unassembled WGS sequence"/>
</dbReference>
<dbReference type="InterPro" id="IPR027417">
    <property type="entry name" value="P-loop_NTPase"/>
</dbReference>
<protein>
    <submittedName>
        <fullName evidence="8">Heme ABC transporter ATP-binding protein</fullName>
    </submittedName>
</protein>
<dbReference type="Gene3D" id="3.40.50.300">
    <property type="entry name" value="P-loop containing nucleotide triphosphate hydrolases"/>
    <property type="match status" value="1"/>
</dbReference>
<dbReference type="PROSITE" id="PS50893">
    <property type="entry name" value="ABC_TRANSPORTER_2"/>
    <property type="match status" value="1"/>
</dbReference>
<keyword evidence="2" id="KW-0813">Transport</keyword>
<comment type="caution">
    <text evidence="8">The sequence shown here is derived from an EMBL/GenBank/DDBJ whole genome shotgun (WGS) entry which is preliminary data.</text>
</comment>
<dbReference type="InterPro" id="IPR003439">
    <property type="entry name" value="ABC_transporter-like_ATP-bd"/>
</dbReference>
<dbReference type="OrthoDB" id="5292475at2"/>
<dbReference type="PANTHER" id="PTHR42794:SF1">
    <property type="entry name" value="HEMIN IMPORT ATP-BINDING PROTEIN HMUV"/>
    <property type="match status" value="1"/>
</dbReference>
<keyword evidence="5" id="KW-1278">Translocase</keyword>
<evidence type="ECO:0000256" key="3">
    <source>
        <dbReference type="ARBA" id="ARBA00022741"/>
    </source>
</evidence>